<comment type="similarity">
    <text evidence="6">Belongs to the Vsr family.</text>
</comment>
<dbReference type="Proteomes" id="UP000621500">
    <property type="component" value="Unassembled WGS sequence"/>
</dbReference>
<organism evidence="7 8">
    <name type="scientific">Plantactinospora mayteni</name>
    <dbReference type="NCBI Taxonomy" id="566021"/>
    <lineage>
        <taxon>Bacteria</taxon>
        <taxon>Bacillati</taxon>
        <taxon>Actinomycetota</taxon>
        <taxon>Actinomycetes</taxon>
        <taxon>Micromonosporales</taxon>
        <taxon>Micromonosporaceae</taxon>
        <taxon>Plantactinospora</taxon>
    </lineage>
</organism>
<evidence type="ECO:0000256" key="3">
    <source>
        <dbReference type="ARBA" id="ARBA00022763"/>
    </source>
</evidence>
<dbReference type="CDD" id="cd00221">
    <property type="entry name" value="Vsr"/>
    <property type="match status" value="1"/>
</dbReference>
<gene>
    <name evidence="7" type="ORF">Pma05_67090</name>
</gene>
<evidence type="ECO:0000256" key="6">
    <source>
        <dbReference type="ARBA" id="ARBA00029466"/>
    </source>
</evidence>
<evidence type="ECO:0000256" key="1">
    <source>
        <dbReference type="ARBA" id="ARBA00022722"/>
    </source>
</evidence>
<dbReference type="InterPro" id="IPR004603">
    <property type="entry name" value="DNA_mismatch_endonuc_vsr"/>
</dbReference>
<dbReference type="Pfam" id="PF03852">
    <property type="entry name" value="Vsr"/>
    <property type="match status" value="1"/>
</dbReference>
<evidence type="ECO:0000313" key="7">
    <source>
        <dbReference type="EMBL" id="GIH00137.1"/>
    </source>
</evidence>
<dbReference type="NCBIfam" id="TIGR00632">
    <property type="entry name" value="vsr"/>
    <property type="match status" value="1"/>
</dbReference>
<dbReference type="EMBL" id="BONX01000050">
    <property type="protein sequence ID" value="GIH00137.1"/>
    <property type="molecule type" value="Genomic_DNA"/>
</dbReference>
<comment type="caution">
    <text evidence="7">The sequence shown here is derived from an EMBL/GenBank/DDBJ whole genome shotgun (WGS) entry which is preliminary data.</text>
</comment>
<dbReference type="Gene3D" id="3.40.960.10">
    <property type="entry name" value="VSR Endonuclease"/>
    <property type="match status" value="1"/>
</dbReference>
<accession>A0ABQ4EZT0</accession>
<keyword evidence="8" id="KW-1185">Reference proteome</keyword>
<keyword evidence="1" id="KW-0540">Nuclease</keyword>
<dbReference type="InterPro" id="IPR011335">
    <property type="entry name" value="Restrct_endonuc-II-like"/>
</dbReference>
<evidence type="ECO:0000256" key="2">
    <source>
        <dbReference type="ARBA" id="ARBA00022759"/>
    </source>
</evidence>
<keyword evidence="5" id="KW-0234">DNA repair</keyword>
<evidence type="ECO:0000256" key="5">
    <source>
        <dbReference type="ARBA" id="ARBA00023204"/>
    </source>
</evidence>
<sequence>MRRELHRRGVRYRINHPGLPGRPDIALTRAKVAVFVDGCFWHRCPEHGTTPRNNRDWWDAKLDRNVVRDRAKDAALAELGWIAVHVWEHETVTDAAERVESIWRQRIMSRSGGSRFARTTRHGPGTD</sequence>
<proteinExistence type="inferred from homology"/>
<reference evidence="7 8" key="1">
    <citation type="submission" date="2021-01" db="EMBL/GenBank/DDBJ databases">
        <title>Whole genome shotgun sequence of Plantactinospora mayteni NBRC 109088.</title>
        <authorList>
            <person name="Komaki H."/>
            <person name="Tamura T."/>
        </authorList>
    </citation>
    <scope>NUCLEOTIDE SEQUENCE [LARGE SCALE GENOMIC DNA]</scope>
    <source>
        <strain evidence="7 8">NBRC 109088</strain>
    </source>
</reference>
<keyword evidence="4" id="KW-0378">Hydrolase</keyword>
<evidence type="ECO:0008006" key="9">
    <source>
        <dbReference type="Google" id="ProtNLM"/>
    </source>
</evidence>
<keyword evidence="3" id="KW-0227">DNA damage</keyword>
<evidence type="ECO:0000256" key="4">
    <source>
        <dbReference type="ARBA" id="ARBA00022801"/>
    </source>
</evidence>
<dbReference type="SUPFAM" id="SSF52980">
    <property type="entry name" value="Restriction endonuclease-like"/>
    <property type="match status" value="1"/>
</dbReference>
<keyword evidence="2" id="KW-0255">Endonuclease</keyword>
<name>A0ABQ4EZT0_9ACTN</name>
<evidence type="ECO:0000313" key="8">
    <source>
        <dbReference type="Proteomes" id="UP000621500"/>
    </source>
</evidence>
<protein>
    <recommendedName>
        <fullName evidence="9">Very short patch repair endonuclease</fullName>
    </recommendedName>
</protein>